<evidence type="ECO:0000256" key="2">
    <source>
        <dbReference type="ARBA" id="ARBA00005781"/>
    </source>
</evidence>
<evidence type="ECO:0000256" key="3">
    <source>
        <dbReference type="ARBA" id="ARBA00022946"/>
    </source>
</evidence>
<comment type="similarity">
    <text evidence="2">Belongs to the bacterial ribosomal protein bL19 family.</text>
</comment>
<reference evidence="10" key="3">
    <citation type="submission" date="2016-06" db="UniProtKB">
        <authorList>
            <consortium name="WormBaseParasite"/>
        </authorList>
    </citation>
    <scope>IDENTIFICATION</scope>
</reference>
<dbReference type="Gene3D" id="2.30.30.790">
    <property type="match status" value="1"/>
</dbReference>
<dbReference type="AlphaFoldDB" id="A0A183BY13"/>
<evidence type="ECO:0000256" key="6">
    <source>
        <dbReference type="ARBA" id="ARBA00023274"/>
    </source>
</evidence>
<name>A0A183BY13_GLOPA</name>
<dbReference type="WBParaSite" id="GPLIN_000550300">
    <property type="protein sequence ID" value="GPLIN_000550300"/>
    <property type="gene ID" value="GPLIN_000550300"/>
</dbReference>
<dbReference type="InterPro" id="IPR008991">
    <property type="entry name" value="Translation_prot_SH3-like_sf"/>
</dbReference>
<dbReference type="GO" id="GO:0003735">
    <property type="term" value="F:structural constituent of ribosome"/>
    <property type="evidence" value="ECO:0007669"/>
    <property type="project" value="InterPro"/>
</dbReference>
<evidence type="ECO:0000256" key="8">
    <source>
        <dbReference type="ARBA" id="ARBA00035359"/>
    </source>
</evidence>
<keyword evidence="3" id="KW-0809">Transit peptide</keyword>
<dbReference type="FunFam" id="2.30.30.790:FF:000002">
    <property type="entry name" value="39S ribosomal protein L19, mitochondrial"/>
    <property type="match status" value="1"/>
</dbReference>
<accession>A0A183BY13</accession>
<dbReference type="InterPro" id="IPR001857">
    <property type="entry name" value="Ribosomal_bL19"/>
</dbReference>
<evidence type="ECO:0000256" key="4">
    <source>
        <dbReference type="ARBA" id="ARBA00022980"/>
    </source>
</evidence>
<evidence type="ECO:0000256" key="5">
    <source>
        <dbReference type="ARBA" id="ARBA00023128"/>
    </source>
</evidence>
<protein>
    <recommendedName>
        <fullName evidence="7">Large ribosomal subunit protein bL19m</fullName>
    </recommendedName>
    <alternativeName>
        <fullName evidence="8">39S ribosomal protein L19, mitochondrial</fullName>
    </alternativeName>
</protein>
<keyword evidence="4" id="KW-0689">Ribosomal protein</keyword>
<evidence type="ECO:0000313" key="10">
    <source>
        <dbReference type="WBParaSite" id="GPLIN_000550300"/>
    </source>
</evidence>
<reference evidence="9" key="1">
    <citation type="submission" date="2013-12" db="EMBL/GenBank/DDBJ databases">
        <authorList>
            <person name="Aslett M."/>
        </authorList>
    </citation>
    <scope>NUCLEOTIDE SEQUENCE [LARGE SCALE GENOMIC DNA]</scope>
    <source>
        <strain evidence="9">Lindley</strain>
    </source>
</reference>
<keyword evidence="9" id="KW-1185">Reference proteome</keyword>
<proteinExistence type="inferred from homology"/>
<dbReference type="PANTHER" id="PTHR15680:SF9">
    <property type="entry name" value="LARGE RIBOSOMAL SUBUNIT PROTEIN BL19M"/>
    <property type="match status" value="1"/>
</dbReference>
<dbReference type="Pfam" id="PF01245">
    <property type="entry name" value="Ribosomal_L19"/>
    <property type="match status" value="1"/>
</dbReference>
<keyword evidence="6" id="KW-0687">Ribonucleoprotein</keyword>
<reference evidence="9" key="2">
    <citation type="submission" date="2014-05" db="EMBL/GenBank/DDBJ databases">
        <title>The genome and life-stage specific transcriptomes of Globodera pallida elucidate key aspects of plant parasitism by a cyst nematode.</title>
        <authorList>
            <person name="Cotton J.A."/>
            <person name="Lilley C.J."/>
            <person name="Jones L.M."/>
            <person name="Kikuchi T."/>
            <person name="Reid A.J."/>
            <person name="Thorpe P."/>
            <person name="Tsai I.J."/>
            <person name="Beasley H."/>
            <person name="Blok V."/>
            <person name="Cock P.J.A."/>
            <person name="Van den Akker S.E."/>
            <person name="Holroyd N."/>
            <person name="Hunt M."/>
            <person name="Mantelin S."/>
            <person name="Naghra H."/>
            <person name="Pain A."/>
            <person name="Palomares-Rius J.E."/>
            <person name="Zarowiecki M."/>
            <person name="Berriman M."/>
            <person name="Jones J.T."/>
            <person name="Urwin P.E."/>
        </authorList>
    </citation>
    <scope>NUCLEOTIDE SEQUENCE [LARGE SCALE GENOMIC DNA]</scope>
    <source>
        <strain evidence="9">Lindley</strain>
    </source>
</reference>
<comment type="subcellular location">
    <subcellularLocation>
        <location evidence="1">Mitochondrion</location>
    </subcellularLocation>
</comment>
<dbReference type="PANTHER" id="PTHR15680">
    <property type="entry name" value="RIBOSOMAL PROTEIN L19"/>
    <property type="match status" value="1"/>
</dbReference>
<dbReference type="GO" id="GO:0006412">
    <property type="term" value="P:translation"/>
    <property type="evidence" value="ECO:0007669"/>
    <property type="project" value="InterPro"/>
</dbReference>
<evidence type="ECO:0000313" key="9">
    <source>
        <dbReference type="Proteomes" id="UP000050741"/>
    </source>
</evidence>
<evidence type="ECO:0000256" key="1">
    <source>
        <dbReference type="ARBA" id="ARBA00004173"/>
    </source>
</evidence>
<sequence>MYLPSISQKCNFKISYPDFLPSQVWDRRDPLFEQLLQADMSQRRMVLDIPEFYVGSVMAVTMSDPNTLNKQHKFVGICIRREKQGLQHTFTLRNVIDGLGVEIMYEMYNPTILRIETILLERRLDEDLSYLVDALPEYSTFNFNMEPVGHPAGKPVPVNPLKVKLKPPPWTFQWFQYDVKGIEDTWTLATPWYKRKFIASKDVKEFRKFDIIRHYREAAQELEHDLKVQKRMIEFEEEYQKKKGEFKRKLLKTCGGNLEEISLLVTAKSGELW</sequence>
<keyword evidence="5" id="KW-0496">Mitochondrion</keyword>
<dbReference type="Proteomes" id="UP000050741">
    <property type="component" value="Unassembled WGS sequence"/>
</dbReference>
<organism evidence="9 10">
    <name type="scientific">Globodera pallida</name>
    <name type="common">Potato cyst nematode worm</name>
    <name type="synonym">Heterodera pallida</name>
    <dbReference type="NCBI Taxonomy" id="36090"/>
    <lineage>
        <taxon>Eukaryota</taxon>
        <taxon>Metazoa</taxon>
        <taxon>Ecdysozoa</taxon>
        <taxon>Nematoda</taxon>
        <taxon>Chromadorea</taxon>
        <taxon>Rhabditida</taxon>
        <taxon>Tylenchina</taxon>
        <taxon>Tylenchomorpha</taxon>
        <taxon>Tylenchoidea</taxon>
        <taxon>Heteroderidae</taxon>
        <taxon>Heteroderinae</taxon>
        <taxon>Globodera</taxon>
    </lineage>
</organism>
<dbReference type="SUPFAM" id="SSF50104">
    <property type="entry name" value="Translation proteins SH3-like domain"/>
    <property type="match status" value="1"/>
</dbReference>
<dbReference type="GO" id="GO:0005762">
    <property type="term" value="C:mitochondrial large ribosomal subunit"/>
    <property type="evidence" value="ECO:0007669"/>
    <property type="project" value="TreeGrafter"/>
</dbReference>
<evidence type="ECO:0000256" key="7">
    <source>
        <dbReference type="ARBA" id="ARBA00035288"/>
    </source>
</evidence>
<dbReference type="InterPro" id="IPR038657">
    <property type="entry name" value="Ribosomal_bL19_sf"/>
</dbReference>